<dbReference type="InterPro" id="IPR043148">
    <property type="entry name" value="TagF_C"/>
</dbReference>
<comment type="caution">
    <text evidence="1">The sequence shown here is derived from an EMBL/GenBank/DDBJ whole genome shotgun (WGS) entry which is preliminary data.</text>
</comment>
<dbReference type="Proteomes" id="UP000297638">
    <property type="component" value="Unassembled WGS sequence"/>
</dbReference>
<dbReference type="EMBL" id="SPDS01000001">
    <property type="protein sequence ID" value="TFH56347.1"/>
    <property type="molecule type" value="Genomic_DNA"/>
</dbReference>
<sequence length="380" mass="41199">MALFSSQITQATGKARSLLAERSVRTEIADAGREIEQADHVIFFAEGPGQFYQLGVWLATFERLASQGLKVGVVLMDALSAREALAATSLPILFSRSIEQIETKLREWDTKSINYVNNAQRNFTMLRLNGPAHIHLNHGESEKASMVSNQLKAYDFACVAGPAAVERITENIARFDPKHLVQIGRPQLDELELPRPSEKIRVLYAPTWEGDSKAMAYSSVSTLGERILAQLTSDERFEVRFRPHPKTGDVSAEAKKAVTGLKSAYAQTLDPVGDAAQSMVWADVAICDTSAMAYDAVALNIPLLLSGDRPSKLLDGLPLGQHLGNANGLAQRVAELAASGVAGAQKQLAQYFFATTEPGVATKKLNQLLSGLPSWRPSAA</sequence>
<reference evidence="1 2" key="1">
    <citation type="submission" date="2019-03" db="EMBL/GenBank/DDBJ databases">
        <title>Glutamicibacter sp. LJH19 genome.</title>
        <authorList>
            <person name="Sinai Borker S."/>
            <person name="Kumar R."/>
        </authorList>
    </citation>
    <scope>NUCLEOTIDE SEQUENCE [LARGE SCALE GENOMIC DNA]</scope>
    <source>
        <strain evidence="1 2">LJH19</strain>
    </source>
</reference>
<dbReference type="SUPFAM" id="SSF53756">
    <property type="entry name" value="UDP-Glycosyltransferase/glycogen phosphorylase"/>
    <property type="match status" value="1"/>
</dbReference>
<dbReference type="GO" id="GO:0047355">
    <property type="term" value="F:CDP-glycerol glycerophosphotransferase activity"/>
    <property type="evidence" value="ECO:0007669"/>
    <property type="project" value="InterPro"/>
</dbReference>
<dbReference type="GO" id="GO:0016020">
    <property type="term" value="C:membrane"/>
    <property type="evidence" value="ECO:0007669"/>
    <property type="project" value="InterPro"/>
</dbReference>
<gene>
    <name evidence="1" type="ORF">EXY26_04685</name>
</gene>
<protein>
    <recommendedName>
        <fullName evidence="3">CDP-glycerol--glycerophosphate glycerophosphotransferase</fullName>
    </recommendedName>
</protein>
<dbReference type="Gene3D" id="3.40.50.12580">
    <property type="match status" value="1"/>
</dbReference>
<dbReference type="InterPro" id="IPR007554">
    <property type="entry name" value="Glycerophosphate_synth"/>
</dbReference>
<dbReference type="Pfam" id="PF04464">
    <property type="entry name" value="Glyphos_transf"/>
    <property type="match status" value="1"/>
</dbReference>
<evidence type="ECO:0000313" key="1">
    <source>
        <dbReference type="EMBL" id="TFH56347.1"/>
    </source>
</evidence>
<organism evidence="1 2">
    <name type="scientific">Glutamicibacter arilaitensis</name>
    <dbReference type="NCBI Taxonomy" id="256701"/>
    <lineage>
        <taxon>Bacteria</taxon>
        <taxon>Bacillati</taxon>
        <taxon>Actinomycetota</taxon>
        <taxon>Actinomycetes</taxon>
        <taxon>Micrococcales</taxon>
        <taxon>Micrococcaceae</taxon>
        <taxon>Glutamicibacter</taxon>
    </lineage>
</organism>
<accession>A0A4Y8TYJ2</accession>
<name>A0A4Y8TYJ2_9MICC</name>
<proteinExistence type="predicted"/>
<evidence type="ECO:0000313" key="2">
    <source>
        <dbReference type="Proteomes" id="UP000297638"/>
    </source>
</evidence>
<dbReference type="AlphaFoldDB" id="A0A4Y8TYJ2"/>
<evidence type="ECO:0008006" key="3">
    <source>
        <dbReference type="Google" id="ProtNLM"/>
    </source>
</evidence>